<dbReference type="SMART" id="SM00858">
    <property type="entry name" value="SAF"/>
    <property type="match status" value="1"/>
</dbReference>
<keyword evidence="6" id="KW-0966">Cell projection</keyword>
<dbReference type="OrthoDB" id="8561436at2"/>
<dbReference type="InterPro" id="IPR039246">
    <property type="entry name" value="Flagellar_FlgA"/>
</dbReference>
<gene>
    <name evidence="6" type="ORF">C6568_11005</name>
</gene>
<dbReference type="PANTHER" id="PTHR36307">
    <property type="entry name" value="FLAGELLA BASAL BODY P-RING FORMATION PROTEIN FLGA"/>
    <property type="match status" value="1"/>
</dbReference>
<evidence type="ECO:0000256" key="2">
    <source>
        <dbReference type="ARBA" id="ARBA00022729"/>
    </source>
</evidence>
<evidence type="ECO:0000256" key="3">
    <source>
        <dbReference type="ARBA" id="ARBA00022764"/>
    </source>
</evidence>
<dbReference type="InterPro" id="IPR041231">
    <property type="entry name" value="FlgA_N"/>
</dbReference>
<proteinExistence type="inferred from homology"/>
<comment type="similarity">
    <text evidence="4">Belongs to the FlgA family.</text>
</comment>
<dbReference type="Pfam" id="PF17656">
    <property type="entry name" value="ChapFlgA_N"/>
    <property type="match status" value="1"/>
</dbReference>
<dbReference type="Gene3D" id="3.90.1210.10">
    <property type="entry name" value="Antifreeze-like/N-acetylneuraminic acid synthase C-terminal domain"/>
    <property type="match status" value="1"/>
</dbReference>
<dbReference type="InterPro" id="IPR017585">
    <property type="entry name" value="SAF_FlgA"/>
</dbReference>
<accession>A0A2R3QDG9</accession>
<dbReference type="InterPro" id="IPR013974">
    <property type="entry name" value="SAF"/>
</dbReference>
<dbReference type="EMBL" id="CP027667">
    <property type="protein sequence ID" value="AVO49724.1"/>
    <property type="molecule type" value="Genomic_DNA"/>
</dbReference>
<feature type="chain" id="PRO_5015213959" description="Flagella basal body P-ring formation protein FlgA" evidence="4">
    <location>
        <begin position="27"/>
        <end position="248"/>
    </location>
</feature>
<keyword evidence="6" id="KW-0969">Cilium</keyword>
<evidence type="ECO:0000256" key="4">
    <source>
        <dbReference type="RuleBase" id="RU362063"/>
    </source>
</evidence>
<dbReference type="RefSeq" id="WP_106684153.1">
    <property type="nucleotide sequence ID" value="NZ_CP027667.1"/>
</dbReference>
<keyword evidence="6" id="KW-0282">Flagellum</keyword>
<evidence type="ECO:0000313" key="7">
    <source>
        <dbReference type="Proteomes" id="UP000237925"/>
    </source>
</evidence>
<dbReference type="NCBIfam" id="TIGR03170">
    <property type="entry name" value="flgA_cterm"/>
    <property type="match status" value="1"/>
</dbReference>
<name>A0A2R3QDG9_9BURK</name>
<dbReference type="AlphaFoldDB" id="A0A2R3QDG9"/>
<dbReference type="Pfam" id="PF13144">
    <property type="entry name" value="ChapFlgA"/>
    <property type="match status" value="1"/>
</dbReference>
<dbReference type="Proteomes" id="UP000237925">
    <property type="component" value="Chromosome"/>
</dbReference>
<feature type="domain" description="SAF" evidence="5">
    <location>
        <begin position="124"/>
        <end position="186"/>
    </location>
</feature>
<comment type="subcellular location">
    <subcellularLocation>
        <location evidence="1 4">Periplasm</location>
    </subcellularLocation>
</comment>
<dbReference type="KEGG" id="mela:C6568_11005"/>
<keyword evidence="4" id="KW-1005">Bacterial flagellum biogenesis</keyword>
<keyword evidence="3 4" id="KW-0574">Periplasm</keyword>
<keyword evidence="2 4" id="KW-0732">Signal</keyword>
<evidence type="ECO:0000256" key="1">
    <source>
        <dbReference type="ARBA" id="ARBA00004418"/>
    </source>
</evidence>
<dbReference type="CDD" id="cd11614">
    <property type="entry name" value="SAF_CpaB_FlgA_like"/>
    <property type="match status" value="1"/>
</dbReference>
<evidence type="ECO:0000313" key="6">
    <source>
        <dbReference type="EMBL" id="AVO49724.1"/>
    </source>
</evidence>
<comment type="function">
    <text evidence="4">Involved in the assembly process of the P-ring formation. It may associate with FlgF on the rod constituting a structure essential for the P-ring assembly or may act as a modulator protein for the P-ring assembly.</text>
</comment>
<dbReference type="PANTHER" id="PTHR36307:SF1">
    <property type="entry name" value="FLAGELLA BASAL BODY P-RING FORMATION PROTEIN FLGA"/>
    <property type="match status" value="1"/>
</dbReference>
<organism evidence="6 7">
    <name type="scientific">Melaminivora suipulveris</name>
    <dbReference type="NCBI Taxonomy" id="2109913"/>
    <lineage>
        <taxon>Bacteria</taxon>
        <taxon>Pseudomonadati</taxon>
        <taxon>Pseudomonadota</taxon>
        <taxon>Betaproteobacteria</taxon>
        <taxon>Burkholderiales</taxon>
        <taxon>Comamonadaceae</taxon>
        <taxon>Melaminivora</taxon>
    </lineage>
</organism>
<protein>
    <recommendedName>
        <fullName evidence="4">Flagella basal body P-ring formation protein FlgA</fullName>
    </recommendedName>
</protein>
<dbReference type="GO" id="GO:0042597">
    <property type="term" value="C:periplasmic space"/>
    <property type="evidence" value="ECO:0007669"/>
    <property type="project" value="UniProtKB-SubCell"/>
</dbReference>
<feature type="signal peptide" evidence="4">
    <location>
        <begin position="1"/>
        <end position="26"/>
    </location>
</feature>
<reference evidence="6 7" key="1">
    <citation type="submission" date="2018-03" db="EMBL/GenBank/DDBJ databases">
        <title>Genome sequencing of Melaminivora sp.</title>
        <authorList>
            <person name="Kim S.-J."/>
            <person name="Heo J."/>
            <person name="Ahn J.-H."/>
            <person name="Kwon S.-W."/>
        </authorList>
    </citation>
    <scope>NUCLEOTIDE SEQUENCE [LARGE SCALE GENOMIC DNA]</scope>
    <source>
        <strain evidence="6 7">SC2-9</strain>
    </source>
</reference>
<evidence type="ECO:0000259" key="5">
    <source>
        <dbReference type="SMART" id="SM00858"/>
    </source>
</evidence>
<dbReference type="GO" id="GO:0044780">
    <property type="term" value="P:bacterial-type flagellum assembly"/>
    <property type="evidence" value="ECO:0007669"/>
    <property type="project" value="InterPro"/>
</dbReference>
<sequence>MPAAIHRTRLALAGLALACAALGAQAQQPSAAQPQTASDDLSTLTQRFVDDALHQAQAGGALPLRMEVEVGALDSRLRLAPCERVEPYLPAGTRLWGRARLGLRCVQGATRWNVFLPITVKAFGPAWVLAGPVAAGSVLGEADAVEAEVDWAAEPAAIVASRESWIGQTATRSLAPGQALRQGMVRPPELFRAGSPVRVVVQGPGYAVTSSGQAMTAGAAGQSVRIRMANGRIVGGVVSEDGSVQAVL</sequence>
<keyword evidence="7" id="KW-1185">Reference proteome</keyword>
<dbReference type="Gene3D" id="2.30.30.760">
    <property type="match status" value="1"/>
</dbReference>